<dbReference type="GO" id="GO:0008289">
    <property type="term" value="F:lipid binding"/>
    <property type="evidence" value="ECO:0007669"/>
    <property type="project" value="InterPro"/>
</dbReference>
<dbReference type="STRING" id="33528.ENSGAFP00000015843"/>
<dbReference type="PANTHER" id="PTHR14096">
    <property type="entry name" value="APOLIPOPROTEIN L"/>
    <property type="match status" value="1"/>
</dbReference>
<dbReference type="PANTHER" id="PTHR14096:SF57">
    <property type="entry name" value="APOLIPOPROTEIN L4"/>
    <property type="match status" value="1"/>
</dbReference>
<dbReference type="GO" id="GO:0042157">
    <property type="term" value="P:lipoprotein metabolic process"/>
    <property type="evidence" value="ECO:0007669"/>
    <property type="project" value="InterPro"/>
</dbReference>
<dbReference type="Proteomes" id="UP000250572">
    <property type="component" value="Unassembled WGS sequence"/>
</dbReference>
<sequence>MVDVKDFCEMFYEWKNCREKESYHVIMLFHEITCLTFSASQRWRLQRTLCQYVTDTLTYMATVKDFYEIFSEWKDCREIEYVKMISITEKADEIDPTFAKSEGKRASFCKYVKSVFQRKAESKLLGLENELAEVLNDTLEGLEKLDSFLDAVEMLAVTSLHLFTENQIVYLPEKISFDDVQAVISTAQQICPLLLEFKRDAKSFFLPNLHNVEVLALQLQNYMDTANRICVIHSQSFNFDICMEMAEEIEVNTDNLCENDTQKMTDQIKLLNKIRMDEDFRTEFLFQNVSSSDFISIFNEQQPKLLQFLDEVEQCAVELDRMNKGAKISSVAGSSVGAAGGVLSIVGLALIPVTAGVSLGLTIAGVSMGVTSGANSLVTTLTEVGVNSTQQKKANEVFKSFTEDFQKVQDSLDKVMKQVNNLEPSKIDVLLGVVKSVPKLYTIGKGIDSIVDAASALKTLKTEDIVAGAGKAVLQDTKALRNVPRVAADVPDIGQAAVKGPLALTKGARAGFIVLNALFLGMDLFFIAKDSMSLAKGSEAKVSKFLRARVALFRSQIESWEKLCSSLWKLQTSLWQYINDTLTYMATATDFYKKLSEWNDCRKKEHEKIMDIKRKADKIDASFTKSKSRLKKIGKCIKRRFQNDPQSELLDLENELAEVLNGTLEGLEKLNTFLAAVEKLAVTSLHVFTENQIVYLPENFDYDGVQAVIRKAQQICPPLLKFKRDAKSFFVPNLHNVEILALQLQNYMDTFEEIHASFDGSFNFEMCLETAKEIVVDADEMCENNMRKMTDQIKQLDKIRMDEDFRVEFLFQRVSSADFVTTFDAIKCTMLSSLDDLERCADQLDRMDKGAKISTLAGGSVKKAGDVLSAAGLALMPVTAGASLGLTFTGAVMGLASEANCVVTTLTQAGVNHTYRKKAHVVLKTFMENFQMVQDSLDDGMKYTTVNLKQSKMGVLVTVGKTVSKLDPIVMGVSSVMNVASALIKVVKGKGKENGNASPNDAVPDVPNNSDDCLEEAAKLPFAGVTQNSEDVLHMTGKIAANVRSIEKAGGFIVDAAAVANAGNAALQKGKALGTVCKMASTVPKIGKPAAKGSLAIAKGARAGFIAANALFLGMDILFITKDSMALAKGTETKVSKFLRARAALWRSEIEAWEKIHNSLELLSITPGAVFAARDIYSAAKQSIKVAKGSKTKVSKFLTARVALFRSQIESCEPRRLWLLKHVGRPALSESWIFLHDSISELHRADRALMNFDTSDSLPLARPMLSLQMKKMSIPRKSALTAIRPARADLEAASDPLTAA</sequence>
<protein>
    <submittedName>
        <fullName evidence="2">Uncharacterized protein</fullName>
    </submittedName>
</protein>
<dbReference type="GO" id="GO:0005576">
    <property type="term" value="C:extracellular region"/>
    <property type="evidence" value="ECO:0007669"/>
    <property type="project" value="InterPro"/>
</dbReference>
<evidence type="ECO:0000313" key="3">
    <source>
        <dbReference type="Proteomes" id="UP000250572"/>
    </source>
</evidence>
<dbReference type="Pfam" id="PF05461">
    <property type="entry name" value="ApoL"/>
    <property type="match status" value="2"/>
</dbReference>
<evidence type="ECO:0000313" key="2">
    <source>
        <dbReference type="EMBL" id="PWA17616.1"/>
    </source>
</evidence>
<proteinExistence type="inferred from homology"/>
<dbReference type="GO" id="GO:0006869">
    <property type="term" value="P:lipid transport"/>
    <property type="evidence" value="ECO:0007669"/>
    <property type="project" value="InterPro"/>
</dbReference>
<evidence type="ECO:0000256" key="1">
    <source>
        <dbReference type="ARBA" id="ARBA00010090"/>
    </source>
</evidence>
<reference evidence="2 3" key="1">
    <citation type="journal article" date="2018" name="G3 (Bethesda)">
        <title>A High-Quality Reference Genome for the Invasive Mosquitofish Gambusia affinis Using a Chicago Library.</title>
        <authorList>
            <person name="Hoffberg S.L."/>
            <person name="Troendle N.J."/>
            <person name="Glenn T.C."/>
            <person name="Mahmud O."/>
            <person name="Louha S."/>
            <person name="Chalopin D."/>
            <person name="Bennetzen J.L."/>
            <person name="Mauricio R."/>
        </authorList>
    </citation>
    <scope>NUCLEOTIDE SEQUENCE [LARGE SCALE GENOMIC DNA]</scope>
    <source>
        <strain evidence="2">NE01/NJP1002.9</strain>
        <tissue evidence="2">Muscle</tissue>
    </source>
</reference>
<accession>A0A315V6E2</accession>
<feature type="non-terminal residue" evidence="2">
    <location>
        <position position="1300"/>
    </location>
</feature>
<dbReference type="GO" id="GO:0016020">
    <property type="term" value="C:membrane"/>
    <property type="evidence" value="ECO:0007669"/>
    <property type="project" value="TreeGrafter"/>
</dbReference>
<comment type="similarity">
    <text evidence="1">Belongs to the apolipoprotein L family.</text>
</comment>
<gene>
    <name evidence="2" type="ORF">CCH79_00008057</name>
</gene>
<comment type="caution">
    <text evidence="2">The sequence shown here is derived from an EMBL/GenBank/DDBJ whole genome shotgun (WGS) entry which is preliminary data.</text>
</comment>
<keyword evidence="3" id="KW-1185">Reference proteome</keyword>
<dbReference type="EMBL" id="NHOQ01002357">
    <property type="protein sequence ID" value="PWA17616.1"/>
    <property type="molecule type" value="Genomic_DNA"/>
</dbReference>
<dbReference type="InterPro" id="IPR008405">
    <property type="entry name" value="ApoL"/>
</dbReference>
<name>A0A315V6E2_GAMAF</name>
<organism evidence="2 3">
    <name type="scientific">Gambusia affinis</name>
    <name type="common">Western mosquitofish</name>
    <name type="synonym">Heterandria affinis</name>
    <dbReference type="NCBI Taxonomy" id="33528"/>
    <lineage>
        <taxon>Eukaryota</taxon>
        <taxon>Metazoa</taxon>
        <taxon>Chordata</taxon>
        <taxon>Craniata</taxon>
        <taxon>Vertebrata</taxon>
        <taxon>Euteleostomi</taxon>
        <taxon>Actinopterygii</taxon>
        <taxon>Neopterygii</taxon>
        <taxon>Teleostei</taxon>
        <taxon>Neoteleostei</taxon>
        <taxon>Acanthomorphata</taxon>
        <taxon>Ovalentaria</taxon>
        <taxon>Atherinomorphae</taxon>
        <taxon>Cyprinodontiformes</taxon>
        <taxon>Poeciliidae</taxon>
        <taxon>Poeciliinae</taxon>
        <taxon>Gambusia</taxon>
    </lineage>
</organism>